<evidence type="ECO:0000259" key="5">
    <source>
        <dbReference type="Pfam" id="PF04542"/>
    </source>
</evidence>
<dbReference type="SUPFAM" id="SSF88946">
    <property type="entry name" value="Sigma2 domain of RNA polymerase sigma factors"/>
    <property type="match status" value="1"/>
</dbReference>
<proteinExistence type="inferred from homology"/>
<dbReference type="InterPro" id="IPR036388">
    <property type="entry name" value="WH-like_DNA-bd_sf"/>
</dbReference>
<protein>
    <recommendedName>
        <fullName evidence="9">RNA polymerase sigma factor</fullName>
    </recommendedName>
</protein>
<dbReference type="InterPro" id="IPR013249">
    <property type="entry name" value="RNA_pol_sigma70_r4_t2"/>
</dbReference>
<dbReference type="GO" id="GO:0006352">
    <property type="term" value="P:DNA-templated transcription initiation"/>
    <property type="evidence" value="ECO:0007669"/>
    <property type="project" value="InterPro"/>
</dbReference>
<dbReference type="AlphaFoldDB" id="A0A0R1MM03"/>
<dbReference type="Proteomes" id="UP000051448">
    <property type="component" value="Unassembled WGS sequence"/>
</dbReference>
<evidence type="ECO:0008006" key="9">
    <source>
        <dbReference type="Google" id="ProtNLM"/>
    </source>
</evidence>
<name>A0A0R1MM03_9LACO</name>
<gene>
    <name evidence="7" type="ORF">FC92_GL000788</name>
</gene>
<dbReference type="PANTHER" id="PTHR43133">
    <property type="entry name" value="RNA POLYMERASE ECF-TYPE SIGMA FACTO"/>
    <property type="match status" value="1"/>
</dbReference>
<evidence type="ECO:0000256" key="4">
    <source>
        <dbReference type="ARBA" id="ARBA00023163"/>
    </source>
</evidence>
<evidence type="ECO:0000256" key="2">
    <source>
        <dbReference type="ARBA" id="ARBA00023015"/>
    </source>
</evidence>
<dbReference type="Gene3D" id="1.10.10.10">
    <property type="entry name" value="Winged helix-like DNA-binding domain superfamily/Winged helix DNA-binding domain"/>
    <property type="match status" value="1"/>
</dbReference>
<dbReference type="GeneID" id="98309804"/>
<keyword evidence="3" id="KW-0731">Sigma factor</keyword>
<comment type="similarity">
    <text evidence="1">Belongs to the sigma-70 factor family. ECF subfamily.</text>
</comment>
<dbReference type="CDD" id="cd06171">
    <property type="entry name" value="Sigma70_r4"/>
    <property type="match status" value="1"/>
</dbReference>
<dbReference type="NCBIfam" id="TIGR02937">
    <property type="entry name" value="sigma70-ECF"/>
    <property type="match status" value="1"/>
</dbReference>
<dbReference type="Pfam" id="PF04542">
    <property type="entry name" value="Sigma70_r2"/>
    <property type="match status" value="1"/>
</dbReference>
<keyword evidence="4" id="KW-0804">Transcription</keyword>
<reference evidence="7 8" key="1">
    <citation type="journal article" date="2015" name="Genome Announc.">
        <title>Expanding the biotechnology potential of lactobacilli through comparative genomics of 213 strains and associated genera.</title>
        <authorList>
            <person name="Sun Z."/>
            <person name="Harris H.M."/>
            <person name="McCann A."/>
            <person name="Guo C."/>
            <person name="Argimon S."/>
            <person name="Zhang W."/>
            <person name="Yang X."/>
            <person name="Jeffery I.B."/>
            <person name="Cooney J.C."/>
            <person name="Kagawa T.F."/>
            <person name="Liu W."/>
            <person name="Song Y."/>
            <person name="Salvetti E."/>
            <person name="Wrobel A."/>
            <person name="Rasinkangas P."/>
            <person name="Parkhill J."/>
            <person name="Rea M.C."/>
            <person name="O'Sullivan O."/>
            <person name="Ritari J."/>
            <person name="Douillard F.P."/>
            <person name="Paul Ross R."/>
            <person name="Yang R."/>
            <person name="Briner A.E."/>
            <person name="Felis G.E."/>
            <person name="de Vos W.M."/>
            <person name="Barrangou R."/>
            <person name="Klaenhammer T.R."/>
            <person name="Caufield P.W."/>
            <person name="Cui Y."/>
            <person name="Zhang H."/>
            <person name="O'Toole P.W."/>
        </authorList>
    </citation>
    <scope>NUCLEOTIDE SEQUENCE [LARGE SCALE GENOMIC DNA]</scope>
    <source>
        <strain evidence="7 8">DSM 19519</strain>
    </source>
</reference>
<keyword evidence="8" id="KW-1185">Reference proteome</keyword>
<evidence type="ECO:0000313" key="7">
    <source>
        <dbReference type="EMBL" id="KRL06434.1"/>
    </source>
</evidence>
<dbReference type="InterPro" id="IPR013324">
    <property type="entry name" value="RNA_pol_sigma_r3/r4-like"/>
</dbReference>
<comment type="caution">
    <text evidence="7">The sequence shown here is derived from an EMBL/GenBank/DDBJ whole genome shotgun (WGS) entry which is preliminary data.</text>
</comment>
<dbReference type="GO" id="GO:0003677">
    <property type="term" value="F:DNA binding"/>
    <property type="evidence" value="ECO:0007669"/>
    <property type="project" value="InterPro"/>
</dbReference>
<evidence type="ECO:0000256" key="1">
    <source>
        <dbReference type="ARBA" id="ARBA00010641"/>
    </source>
</evidence>
<dbReference type="InterPro" id="IPR039425">
    <property type="entry name" value="RNA_pol_sigma-70-like"/>
</dbReference>
<dbReference type="SUPFAM" id="SSF88659">
    <property type="entry name" value="Sigma3 and sigma4 domains of RNA polymerase sigma factors"/>
    <property type="match status" value="1"/>
</dbReference>
<feature type="domain" description="RNA polymerase sigma-70 region 2" evidence="5">
    <location>
        <begin position="24"/>
        <end position="90"/>
    </location>
</feature>
<dbReference type="EMBL" id="AZDX01000022">
    <property type="protein sequence ID" value="KRL06434.1"/>
    <property type="molecule type" value="Genomic_DNA"/>
</dbReference>
<dbReference type="PATRIC" id="fig|1423759.3.peg.830"/>
<dbReference type="STRING" id="1423759.FC92_GL000788"/>
<feature type="domain" description="RNA polymerase sigma factor 70 region 4 type 2" evidence="6">
    <location>
        <begin position="113"/>
        <end position="165"/>
    </location>
</feature>
<dbReference type="PANTHER" id="PTHR43133:SF51">
    <property type="entry name" value="RNA POLYMERASE SIGMA FACTOR"/>
    <property type="match status" value="1"/>
</dbReference>
<organism evidence="7 8">
    <name type="scientific">Liquorilactobacillus hordei DSM 19519</name>
    <dbReference type="NCBI Taxonomy" id="1423759"/>
    <lineage>
        <taxon>Bacteria</taxon>
        <taxon>Bacillati</taxon>
        <taxon>Bacillota</taxon>
        <taxon>Bacilli</taxon>
        <taxon>Lactobacillales</taxon>
        <taxon>Lactobacillaceae</taxon>
        <taxon>Liquorilactobacillus</taxon>
    </lineage>
</organism>
<dbReference type="Gene3D" id="1.10.1740.10">
    <property type="match status" value="1"/>
</dbReference>
<dbReference type="GO" id="GO:0016987">
    <property type="term" value="F:sigma factor activity"/>
    <property type="evidence" value="ECO:0007669"/>
    <property type="project" value="UniProtKB-KW"/>
</dbReference>
<accession>A0A0R1MM03</accession>
<evidence type="ECO:0000313" key="8">
    <source>
        <dbReference type="Proteomes" id="UP000051448"/>
    </source>
</evidence>
<dbReference type="InterPro" id="IPR007627">
    <property type="entry name" value="RNA_pol_sigma70_r2"/>
</dbReference>
<dbReference type="InterPro" id="IPR013325">
    <property type="entry name" value="RNA_pol_sigma_r2"/>
</dbReference>
<dbReference type="InterPro" id="IPR014284">
    <property type="entry name" value="RNA_pol_sigma-70_dom"/>
</dbReference>
<dbReference type="Pfam" id="PF08281">
    <property type="entry name" value="Sigma70_r4_2"/>
    <property type="match status" value="1"/>
</dbReference>
<evidence type="ECO:0000256" key="3">
    <source>
        <dbReference type="ARBA" id="ARBA00023082"/>
    </source>
</evidence>
<keyword evidence="2" id="KW-0805">Transcription regulation</keyword>
<dbReference type="RefSeq" id="WP_233419158.1">
    <property type="nucleotide sequence ID" value="NZ_AZDX01000022.1"/>
</dbReference>
<evidence type="ECO:0000259" key="6">
    <source>
        <dbReference type="Pfam" id="PF08281"/>
    </source>
</evidence>
<sequence>MNIIFNRLQTRKKLKNNVNALEQLVTHEYEKMYRIALSYTHHHHDALDLIQTSFNKALLSLQKNSDIQNIQGWYYRILINTCKDAWRKKQHEPTSIDISVEKVTQSNATITRLELNEVIAKLDSPEKEIILLKFFEGFTLEETAIILDMNVNTVKTKMYRALNRLRQILENKEGTL</sequence>